<name>A0A814KTD3_9BILA</name>
<dbReference type="Proteomes" id="UP000682733">
    <property type="component" value="Unassembled WGS sequence"/>
</dbReference>
<gene>
    <name evidence="2" type="ORF">GPM918_LOCUS16430</name>
    <name evidence="3" type="ORF">OVA965_LOCUS44176</name>
    <name evidence="4" type="ORF">SRO942_LOCUS16430</name>
    <name evidence="5" type="ORF">TMI583_LOCUS46814</name>
</gene>
<dbReference type="EMBL" id="CAJNOK010061785">
    <property type="protein sequence ID" value="CAF1639305.1"/>
    <property type="molecule type" value="Genomic_DNA"/>
</dbReference>
<evidence type="ECO:0000313" key="4">
    <source>
        <dbReference type="EMBL" id="CAF3823182.1"/>
    </source>
</evidence>
<proteinExistence type="predicted"/>
<dbReference type="Proteomes" id="UP000677228">
    <property type="component" value="Unassembled WGS sequence"/>
</dbReference>
<dbReference type="Proteomes" id="UP000663829">
    <property type="component" value="Unassembled WGS sequence"/>
</dbReference>
<evidence type="ECO:0000313" key="5">
    <source>
        <dbReference type="EMBL" id="CAF4473618.1"/>
    </source>
</evidence>
<dbReference type="Proteomes" id="UP000681722">
    <property type="component" value="Unassembled WGS sequence"/>
</dbReference>
<reference evidence="2" key="1">
    <citation type="submission" date="2021-02" db="EMBL/GenBank/DDBJ databases">
        <authorList>
            <person name="Nowell W R."/>
        </authorList>
    </citation>
    <scope>NUCLEOTIDE SEQUENCE</scope>
</reference>
<evidence type="ECO:0000313" key="3">
    <source>
        <dbReference type="EMBL" id="CAF1639305.1"/>
    </source>
</evidence>
<evidence type="ECO:0000313" key="6">
    <source>
        <dbReference type="Proteomes" id="UP000663829"/>
    </source>
</evidence>
<dbReference type="AlphaFoldDB" id="A0A814KTD3"/>
<comment type="caution">
    <text evidence="2">The sequence shown here is derived from an EMBL/GenBank/DDBJ whole genome shotgun (WGS) entry which is preliminary data.</text>
</comment>
<sequence length="110" mass="12978">MSTVIRNPLYKRLITQTSTSYQSTSSTDISVSVDSETLAKPSSFYSFISRIIPKRDKSIIRRTYEQESYNDETYISYAYNNKKAKRLLLMFHIYRLVIIIILVSLTYHYQ</sequence>
<dbReference type="EMBL" id="CAJOBA010088445">
    <property type="protein sequence ID" value="CAF4473618.1"/>
    <property type="molecule type" value="Genomic_DNA"/>
</dbReference>
<evidence type="ECO:0000256" key="1">
    <source>
        <dbReference type="SAM" id="Phobius"/>
    </source>
</evidence>
<keyword evidence="1" id="KW-1133">Transmembrane helix</keyword>
<organism evidence="2 6">
    <name type="scientific">Didymodactylos carnosus</name>
    <dbReference type="NCBI Taxonomy" id="1234261"/>
    <lineage>
        <taxon>Eukaryota</taxon>
        <taxon>Metazoa</taxon>
        <taxon>Spiralia</taxon>
        <taxon>Gnathifera</taxon>
        <taxon>Rotifera</taxon>
        <taxon>Eurotatoria</taxon>
        <taxon>Bdelloidea</taxon>
        <taxon>Philodinida</taxon>
        <taxon>Philodinidae</taxon>
        <taxon>Didymodactylos</taxon>
    </lineage>
</organism>
<accession>A0A814KTD3</accession>
<keyword evidence="1" id="KW-0812">Transmembrane</keyword>
<dbReference type="EMBL" id="CAJNOQ010004317">
    <property type="protein sequence ID" value="CAF1053940.1"/>
    <property type="molecule type" value="Genomic_DNA"/>
</dbReference>
<keyword evidence="1" id="KW-0472">Membrane</keyword>
<keyword evidence="6" id="KW-1185">Reference proteome</keyword>
<evidence type="ECO:0000313" key="2">
    <source>
        <dbReference type="EMBL" id="CAF1053940.1"/>
    </source>
</evidence>
<protein>
    <submittedName>
        <fullName evidence="2">Uncharacterized protein</fullName>
    </submittedName>
</protein>
<feature type="transmembrane region" description="Helical" evidence="1">
    <location>
        <begin position="87"/>
        <end position="109"/>
    </location>
</feature>
<dbReference type="EMBL" id="CAJOBC010004317">
    <property type="protein sequence ID" value="CAF3823182.1"/>
    <property type="molecule type" value="Genomic_DNA"/>
</dbReference>